<reference evidence="3 4" key="1">
    <citation type="submission" date="2016-10" db="EMBL/GenBank/DDBJ databases">
        <authorList>
            <person name="de Groot N.N."/>
        </authorList>
    </citation>
    <scope>NUCLEOTIDE SEQUENCE [LARGE SCALE GENOMIC DNA]</scope>
    <source>
        <strain evidence="3 4">DSM 19938</strain>
    </source>
</reference>
<dbReference type="AlphaFoldDB" id="A0A1H6TZB9"/>
<accession>A0A1H6TZB9</accession>
<name>A0A1H6TZB9_9BACT</name>
<dbReference type="SUPFAM" id="SSF48208">
    <property type="entry name" value="Six-hairpin glycosidases"/>
    <property type="match status" value="1"/>
</dbReference>
<comment type="similarity">
    <text evidence="2">Belongs to the glycosyl hydrolase 88 family.</text>
</comment>
<evidence type="ECO:0000256" key="1">
    <source>
        <dbReference type="ARBA" id="ARBA00022801"/>
    </source>
</evidence>
<keyword evidence="1 3" id="KW-0378">Hydrolase</keyword>
<dbReference type="InterPro" id="IPR012341">
    <property type="entry name" value="6hp_glycosidase-like_sf"/>
</dbReference>
<dbReference type="OrthoDB" id="428577at2"/>
<protein>
    <submittedName>
        <fullName evidence="3">Glycosyl Hydrolase Family 88</fullName>
    </submittedName>
</protein>
<dbReference type="RefSeq" id="WP_090335457.1">
    <property type="nucleotide sequence ID" value="NZ_FNXY01000003.1"/>
</dbReference>
<sequence length="461" mass="51910">MEIRNDLTTASLQPKIDRLWQLSAEKINLISKEYDTAKGSPVFTVNGKYTTRGWTEWTQGFQYGAEVLQFDATGDESFLTKAKKNTVDYMSSHVDHFGVHDHGFNNVSTYGNLLRLMNEGRIDENKWERDFYELALKISGSVQAKRWTKTKDGQGYIHSFNGPHSLFVDTIRSVRALMVSHLMGHGLMGENDVKTSLLERGTYHSLATAKYSVFYGEGRDSYDLWGRTAHESVFNTNDGNFRCPNSQQGFSGFTTWTRGLAWAMAGFAEQLETLPSFSDDELAPLGGRETIENIYLKAAKATCDFYIANTAADGIPYWDTGAPELYKLGDYTTRTSDPYNDFEPIDSSAAAIGAQGLLRLGKYLNEKNQIEQGNRYWQAGLTTLNTLFDEPYLSADPAHQGLILHSVYHRPNGWDNIAAGQKVPNGESSMWGDYHAREVALYVHRINKDLPYYTYLGAVKK</sequence>
<evidence type="ECO:0000256" key="2">
    <source>
        <dbReference type="ARBA" id="ARBA00038358"/>
    </source>
</evidence>
<keyword evidence="4" id="KW-1185">Reference proteome</keyword>
<dbReference type="PANTHER" id="PTHR36845:SF1">
    <property type="entry name" value="HYDROLASE, PUTATIVE (AFU_ORTHOLOGUE AFUA_7G05090)-RELATED"/>
    <property type="match status" value="1"/>
</dbReference>
<dbReference type="Gene3D" id="1.50.10.10">
    <property type="match status" value="1"/>
</dbReference>
<dbReference type="EMBL" id="FNXY01000003">
    <property type="protein sequence ID" value="SEI85399.1"/>
    <property type="molecule type" value="Genomic_DNA"/>
</dbReference>
<organism evidence="3 4">
    <name type="scientific">Dyadobacter koreensis</name>
    <dbReference type="NCBI Taxonomy" id="408657"/>
    <lineage>
        <taxon>Bacteria</taxon>
        <taxon>Pseudomonadati</taxon>
        <taxon>Bacteroidota</taxon>
        <taxon>Cytophagia</taxon>
        <taxon>Cytophagales</taxon>
        <taxon>Spirosomataceae</taxon>
        <taxon>Dyadobacter</taxon>
    </lineage>
</organism>
<evidence type="ECO:0000313" key="3">
    <source>
        <dbReference type="EMBL" id="SEI85399.1"/>
    </source>
</evidence>
<dbReference type="InterPro" id="IPR052369">
    <property type="entry name" value="UG_Glycosaminoglycan_Hydrolase"/>
</dbReference>
<dbReference type="InterPro" id="IPR008928">
    <property type="entry name" value="6-hairpin_glycosidase_sf"/>
</dbReference>
<dbReference type="STRING" id="408657.SAMN04487995_2499"/>
<dbReference type="GO" id="GO:0000272">
    <property type="term" value="P:polysaccharide catabolic process"/>
    <property type="evidence" value="ECO:0007669"/>
    <property type="project" value="TreeGrafter"/>
</dbReference>
<dbReference type="Proteomes" id="UP000199532">
    <property type="component" value="Unassembled WGS sequence"/>
</dbReference>
<proteinExistence type="inferred from homology"/>
<evidence type="ECO:0000313" key="4">
    <source>
        <dbReference type="Proteomes" id="UP000199532"/>
    </source>
</evidence>
<dbReference type="PANTHER" id="PTHR36845">
    <property type="entry name" value="HYDROLASE, PUTATIVE (AFU_ORTHOLOGUE AFUA_7G05090)-RELATED"/>
    <property type="match status" value="1"/>
</dbReference>
<dbReference type="GO" id="GO:0052757">
    <property type="term" value="F:chondroitin hydrolase activity"/>
    <property type="evidence" value="ECO:0007669"/>
    <property type="project" value="TreeGrafter"/>
</dbReference>
<gene>
    <name evidence="3" type="ORF">SAMN04487995_2499</name>
</gene>